<feature type="region of interest" description="Disordered" evidence="5">
    <location>
        <begin position="227"/>
        <end position="246"/>
    </location>
</feature>
<dbReference type="InterPro" id="IPR003128">
    <property type="entry name" value="Villin_headpiece"/>
</dbReference>
<evidence type="ECO:0000259" key="6">
    <source>
        <dbReference type="PROSITE" id="PS51089"/>
    </source>
</evidence>
<dbReference type="InterPro" id="IPR007122">
    <property type="entry name" value="Villin/Gelsolin"/>
</dbReference>
<dbReference type="PANTHER" id="PTHR11977:SF51">
    <property type="entry name" value="PROTEIN FLIGHTLESS-1 HOMOLOG"/>
    <property type="match status" value="1"/>
</dbReference>
<dbReference type="Gene3D" id="1.10.950.10">
    <property type="entry name" value="Villin headpiece domain"/>
    <property type="match status" value="1"/>
</dbReference>
<dbReference type="CDD" id="cd11291">
    <property type="entry name" value="gelsolin_S6_like"/>
    <property type="match status" value="1"/>
</dbReference>
<evidence type="ECO:0000256" key="4">
    <source>
        <dbReference type="ARBA" id="ARBA00023203"/>
    </source>
</evidence>
<keyword evidence="4" id="KW-0009">Actin-binding</keyword>
<dbReference type="GO" id="GO:0051014">
    <property type="term" value="P:actin filament severing"/>
    <property type="evidence" value="ECO:0007669"/>
    <property type="project" value="TreeGrafter"/>
</dbReference>
<proteinExistence type="inferred from homology"/>
<dbReference type="Proteomes" id="UP000325113">
    <property type="component" value="Unassembled WGS sequence"/>
</dbReference>
<keyword evidence="3" id="KW-0677">Repeat</keyword>
<dbReference type="SUPFAM" id="SSF47050">
    <property type="entry name" value="VHP, Villin headpiece domain"/>
    <property type="match status" value="1"/>
</dbReference>
<protein>
    <recommendedName>
        <fullName evidence="6">HP domain-containing protein</fullName>
    </recommendedName>
</protein>
<evidence type="ECO:0000313" key="9">
    <source>
        <dbReference type="EMBL" id="KAA0171507.1"/>
    </source>
</evidence>
<dbReference type="Proteomes" id="UP000324907">
    <property type="component" value="Unassembled WGS sequence"/>
</dbReference>
<organism evidence="9 11">
    <name type="scientific">Cafeteria roenbergensis</name>
    <name type="common">Marine flagellate</name>
    <dbReference type="NCBI Taxonomy" id="33653"/>
    <lineage>
        <taxon>Eukaryota</taxon>
        <taxon>Sar</taxon>
        <taxon>Stramenopiles</taxon>
        <taxon>Bigyra</taxon>
        <taxon>Opalozoa</taxon>
        <taxon>Bicosoecida</taxon>
        <taxon>Cafeteriaceae</taxon>
        <taxon>Cafeteria</taxon>
    </lineage>
</organism>
<name>A0A5A8E3V1_CAFRO</name>
<dbReference type="Pfam" id="PF00626">
    <property type="entry name" value="Gelsolin"/>
    <property type="match status" value="6"/>
</dbReference>
<dbReference type="PRINTS" id="PR00597">
    <property type="entry name" value="GELSOLIN"/>
</dbReference>
<dbReference type="GO" id="GO:0005737">
    <property type="term" value="C:cytoplasm"/>
    <property type="evidence" value="ECO:0007669"/>
    <property type="project" value="TreeGrafter"/>
</dbReference>
<dbReference type="EMBL" id="VLTL01000006">
    <property type="protein sequence ID" value="KAA0171507.1"/>
    <property type="molecule type" value="Genomic_DNA"/>
</dbReference>
<feature type="domain" description="HP" evidence="6">
    <location>
        <begin position="849"/>
        <end position="915"/>
    </location>
</feature>
<evidence type="ECO:0000313" key="7">
    <source>
        <dbReference type="EMBL" id="KAA0165780.1"/>
    </source>
</evidence>
<evidence type="ECO:0000313" key="10">
    <source>
        <dbReference type="Proteomes" id="UP000322899"/>
    </source>
</evidence>
<dbReference type="InterPro" id="IPR029006">
    <property type="entry name" value="ADF-H/Gelsolin-like_dom_sf"/>
</dbReference>
<dbReference type="Proteomes" id="UP000322899">
    <property type="component" value="Unassembled WGS sequence"/>
</dbReference>
<feature type="compositionally biased region" description="Low complexity" evidence="5">
    <location>
        <begin position="792"/>
        <end position="805"/>
    </location>
</feature>
<comment type="caution">
    <text evidence="9">The sequence shown here is derived from an EMBL/GenBank/DDBJ whole genome shotgun (WGS) entry which is preliminary data.</text>
</comment>
<evidence type="ECO:0000313" key="12">
    <source>
        <dbReference type="Proteomes" id="UP000325113"/>
    </source>
</evidence>
<dbReference type="PANTHER" id="PTHR11977">
    <property type="entry name" value="VILLIN"/>
    <property type="match status" value="1"/>
</dbReference>
<dbReference type="CDD" id="cd11289">
    <property type="entry name" value="gelsolin_S2_like"/>
    <property type="match status" value="1"/>
</dbReference>
<keyword evidence="2" id="KW-0117">Actin capping</keyword>
<gene>
    <name evidence="8" type="ORF">FNF27_06607</name>
    <name evidence="9" type="ORF">FNF28_00717</name>
    <name evidence="7" type="ORF">FNF31_01757</name>
</gene>
<evidence type="ECO:0000313" key="11">
    <source>
        <dbReference type="Proteomes" id="UP000324907"/>
    </source>
</evidence>
<sequence>MDPQFEGLTIEEGIKIWRIENFEVVPVPEDQYGRFFEGDAYLIYAGQRHGPRIDSHVHFFLGKDCSQDESGTAALKAVELDQALGDEPIQHREVQNHESAQFLSYFRGSGGIEYLPGGVASGFTHVEPETYEPRLLHIKGRRCVRTHQAELSASSLNQGDVFVLDLGMKIFFWAGAEANRHEKGKAIEVMQRIDNSRGGAPERIVMADASEEEQAEFWAALGGSEADVQPAEAGGPDDGPGSSGSVKLLRATQGEDASLEVTPVELEDGKLERDMLEADGVFIVDAGNSVFAWVGSGASPADKKAALPMSQQYVQSQEDKPAWVSATVVRQHTEPPEFQSLFASWNPHKPFDFASVKSEGVAKALPQEAIDFAKINAPLASEAPLAGSDSATVRVWRVTDTEMTEETEEKFGLFFAGDSYVVHANGEFGDIIYFWLGKDSSSIEQGTAALQTVNLSDELGGSIPQVRVTQGREPPHFCALFKGGMIVRSGGAGGEVSEEELAETALFHVKGSQPSTTKAVQVPAKASNLNSGDCFVLACGSASTVVWNGRTSSEEEQAVAAAVAERLASMTGSEVTVVEEGSEEEEFWEALGGKDDYPESLPGPPPPQPPRLFQVSTETGSLRVDEVCNFCQDDLLEDDVMMLDTFNQIFVWIGPGANETERTRAKAIAKEYLEAAGPSRDPEIPIIEMAAGSETPMFTSNFQGWETAKAKTFPDPYQAKLERIREEEEARRAKREADEQAAQERRAAAVAKLEAEQAEPEEAAAEAEEAEPEPEAEAEVEEAAAEPEEAAEAAPAAAAAASSGVDAEEAARIRNAADDSETKARLQAAEEERKATIAKLSAKAEPTMLPGSATFSLEELKECKERTEAMDIDLAKKELYLSDSDFTEVFGMSKDEFSALAKWKRDGKKKQAGLF</sequence>
<dbReference type="InterPro" id="IPR036886">
    <property type="entry name" value="Villin_headpiece_dom_sf"/>
</dbReference>
<dbReference type="FunFam" id="3.40.20.10:FF:000001">
    <property type="entry name" value="Gelsolin"/>
    <property type="match status" value="1"/>
</dbReference>
<dbReference type="Pfam" id="PF02209">
    <property type="entry name" value="VHP"/>
    <property type="match status" value="1"/>
</dbReference>
<dbReference type="GO" id="GO:0051015">
    <property type="term" value="F:actin filament binding"/>
    <property type="evidence" value="ECO:0007669"/>
    <property type="project" value="InterPro"/>
</dbReference>
<accession>A0A5A8E3V1</accession>
<dbReference type="OrthoDB" id="6375767at2759"/>
<dbReference type="CDD" id="cd11290">
    <property type="entry name" value="gelsolin_S1_like"/>
    <property type="match status" value="1"/>
</dbReference>
<dbReference type="SMART" id="SM00153">
    <property type="entry name" value="VHP"/>
    <property type="match status" value="1"/>
</dbReference>
<dbReference type="GO" id="GO:0051016">
    <property type="term" value="P:barbed-end actin filament capping"/>
    <property type="evidence" value="ECO:0007669"/>
    <property type="project" value="TreeGrafter"/>
</dbReference>
<evidence type="ECO:0000256" key="3">
    <source>
        <dbReference type="ARBA" id="ARBA00022737"/>
    </source>
</evidence>
<comment type="similarity">
    <text evidence="1">Belongs to the villin/gelsolin family.</text>
</comment>
<dbReference type="SMART" id="SM00262">
    <property type="entry name" value="GEL"/>
    <property type="match status" value="6"/>
</dbReference>
<dbReference type="FunFam" id="3.40.20.10:FF:000005">
    <property type="entry name" value="Gelsolin"/>
    <property type="match status" value="1"/>
</dbReference>
<dbReference type="GO" id="GO:0015629">
    <property type="term" value="C:actin cytoskeleton"/>
    <property type="evidence" value="ECO:0007669"/>
    <property type="project" value="TreeGrafter"/>
</dbReference>
<feature type="compositionally biased region" description="Basic and acidic residues" evidence="5">
    <location>
        <begin position="809"/>
        <end position="834"/>
    </location>
</feature>
<reference evidence="10 11" key="1">
    <citation type="submission" date="2019-07" db="EMBL/GenBank/DDBJ databases">
        <title>Genomes of Cafeteria roenbergensis.</title>
        <authorList>
            <person name="Fischer M.G."/>
            <person name="Hackl T."/>
            <person name="Roman M."/>
        </authorList>
    </citation>
    <scope>NUCLEOTIDE SEQUENCE [LARGE SCALE GENOMIC DNA]</scope>
    <source>
        <strain evidence="7 12">Cflag</strain>
        <strain evidence="8 10">E4-10P</strain>
        <strain evidence="9 11">RCC970-E3</strain>
    </source>
</reference>
<evidence type="ECO:0000256" key="5">
    <source>
        <dbReference type="SAM" id="MobiDB-lite"/>
    </source>
</evidence>
<dbReference type="PROSITE" id="PS51089">
    <property type="entry name" value="HP"/>
    <property type="match status" value="1"/>
</dbReference>
<evidence type="ECO:0000256" key="2">
    <source>
        <dbReference type="ARBA" id="ARBA00022467"/>
    </source>
</evidence>
<feature type="compositionally biased region" description="Basic and acidic residues" evidence="5">
    <location>
        <begin position="728"/>
        <end position="747"/>
    </location>
</feature>
<evidence type="ECO:0000256" key="1">
    <source>
        <dbReference type="ARBA" id="ARBA00008418"/>
    </source>
</evidence>
<feature type="compositionally biased region" description="Acidic residues" evidence="5">
    <location>
        <begin position="756"/>
        <end position="791"/>
    </location>
</feature>
<dbReference type="EMBL" id="VLTO01000060">
    <property type="protein sequence ID" value="KAA0170549.1"/>
    <property type="molecule type" value="Genomic_DNA"/>
</dbReference>
<feature type="region of interest" description="Disordered" evidence="5">
    <location>
        <begin position="728"/>
        <end position="834"/>
    </location>
</feature>
<dbReference type="SUPFAM" id="SSF55753">
    <property type="entry name" value="Actin depolymerizing proteins"/>
    <property type="match status" value="6"/>
</dbReference>
<dbReference type="EMBL" id="VLTM01000011">
    <property type="protein sequence ID" value="KAA0165780.1"/>
    <property type="molecule type" value="Genomic_DNA"/>
</dbReference>
<dbReference type="AlphaFoldDB" id="A0A5A8E3V1"/>
<dbReference type="GO" id="GO:0005546">
    <property type="term" value="F:phosphatidylinositol-4,5-bisphosphate binding"/>
    <property type="evidence" value="ECO:0007669"/>
    <property type="project" value="TreeGrafter"/>
</dbReference>
<dbReference type="Gene3D" id="3.40.20.10">
    <property type="entry name" value="Severin"/>
    <property type="match status" value="6"/>
</dbReference>
<dbReference type="GO" id="GO:0008154">
    <property type="term" value="P:actin polymerization or depolymerization"/>
    <property type="evidence" value="ECO:0007669"/>
    <property type="project" value="TreeGrafter"/>
</dbReference>
<evidence type="ECO:0000313" key="8">
    <source>
        <dbReference type="EMBL" id="KAA0170549.1"/>
    </source>
</evidence>
<dbReference type="InterPro" id="IPR007123">
    <property type="entry name" value="Gelsolin-like_dom"/>
</dbReference>